<dbReference type="SUPFAM" id="SSF109854">
    <property type="entry name" value="DinB/YfiT-like putative metalloenzymes"/>
    <property type="match status" value="1"/>
</dbReference>
<comment type="caution">
    <text evidence="2">The sequence shown here is derived from an EMBL/GenBank/DDBJ whole genome shotgun (WGS) entry which is preliminary data.</text>
</comment>
<accession>A0ABW3SDZ9</accession>
<evidence type="ECO:0000313" key="3">
    <source>
        <dbReference type="Proteomes" id="UP001597211"/>
    </source>
</evidence>
<proteinExistence type="predicted"/>
<evidence type="ECO:0000313" key="2">
    <source>
        <dbReference type="EMBL" id="MFD1183009.1"/>
    </source>
</evidence>
<gene>
    <name evidence="2" type="ORF">ACFQ2Z_16750</name>
</gene>
<dbReference type="InterPro" id="IPR024775">
    <property type="entry name" value="DinB-like"/>
</dbReference>
<dbReference type="Gene3D" id="1.20.120.450">
    <property type="entry name" value="dinb family like domain"/>
    <property type="match status" value="1"/>
</dbReference>
<reference evidence="3" key="1">
    <citation type="journal article" date="2019" name="Int. J. Syst. Evol. Microbiol.">
        <title>The Global Catalogue of Microorganisms (GCM) 10K type strain sequencing project: providing services to taxonomists for standard genome sequencing and annotation.</title>
        <authorList>
            <consortium name="The Broad Institute Genomics Platform"/>
            <consortium name="The Broad Institute Genome Sequencing Center for Infectious Disease"/>
            <person name="Wu L."/>
            <person name="Ma J."/>
        </authorList>
    </citation>
    <scope>NUCLEOTIDE SEQUENCE [LARGE SCALE GENOMIC DNA]</scope>
    <source>
        <strain evidence="3">CCUG 48216</strain>
    </source>
</reference>
<sequence>MEQAIWRQLEFVRAQTLKLARSIPEEKALIVPAGFRNHILWNLGHLALVTDKYAYSFTGRTPRLPAIYQELFANGTSPLEWTSASPSFNDILTVLEAQPEQVKAELSGQLAEPVQPYSTSSGYRIETVGQLLNFTTYHEGMHFSMIKLYNKII</sequence>
<organism evidence="2 3">
    <name type="scientific">Paenibacillus timonensis</name>
    <dbReference type="NCBI Taxonomy" id="225915"/>
    <lineage>
        <taxon>Bacteria</taxon>
        <taxon>Bacillati</taxon>
        <taxon>Bacillota</taxon>
        <taxon>Bacilli</taxon>
        <taxon>Bacillales</taxon>
        <taxon>Paenibacillaceae</taxon>
        <taxon>Paenibacillus</taxon>
    </lineage>
</organism>
<dbReference type="RefSeq" id="WP_240271067.1">
    <property type="nucleotide sequence ID" value="NZ_JAKSXN010000067.1"/>
</dbReference>
<dbReference type="Proteomes" id="UP001597211">
    <property type="component" value="Unassembled WGS sequence"/>
</dbReference>
<protein>
    <submittedName>
        <fullName evidence="2">DinB family protein</fullName>
    </submittedName>
</protein>
<keyword evidence="3" id="KW-1185">Reference proteome</keyword>
<name>A0ABW3SDZ9_9BACL</name>
<dbReference type="EMBL" id="JBHTKZ010000035">
    <property type="protein sequence ID" value="MFD1183009.1"/>
    <property type="molecule type" value="Genomic_DNA"/>
</dbReference>
<evidence type="ECO:0000259" key="1">
    <source>
        <dbReference type="Pfam" id="PF12867"/>
    </source>
</evidence>
<dbReference type="Pfam" id="PF12867">
    <property type="entry name" value="DinB_2"/>
    <property type="match status" value="1"/>
</dbReference>
<dbReference type="InterPro" id="IPR034660">
    <property type="entry name" value="DinB/YfiT-like"/>
</dbReference>
<feature type="domain" description="DinB-like" evidence="1">
    <location>
        <begin position="8"/>
        <end position="146"/>
    </location>
</feature>